<dbReference type="GO" id="GO:0055085">
    <property type="term" value="P:transmembrane transport"/>
    <property type="evidence" value="ECO:0007669"/>
    <property type="project" value="InterPro"/>
</dbReference>
<protein>
    <submittedName>
        <fullName evidence="9">Transporter, auxin efflux carrier (AEC) family protein</fullName>
    </submittedName>
</protein>
<reference evidence="9 10" key="1">
    <citation type="submission" date="2010-12" db="EMBL/GenBank/DDBJ databases">
        <authorList>
            <person name="Muzny D."/>
            <person name="Qin X."/>
            <person name="Deng J."/>
            <person name="Jiang H."/>
            <person name="Liu Y."/>
            <person name="Qu J."/>
            <person name="Song X.-Z."/>
            <person name="Zhang L."/>
            <person name="Thornton R."/>
            <person name="Coyle M."/>
            <person name="Francisco L."/>
            <person name="Jackson L."/>
            <person name="Javaid M."/>
            <person name="Korchina V."/>
            <person name="Kovar C."/>
            <person name="Mata R."/>
            <person name="Mathew T."/>
            <person name="Ngo R."/>
            <person name="Nguyen L."/>
            <person name="Nguyen N."/>
            <person name="Okwuonu G."/>
            <person name="Ongeri F."/>
            <person name="Pham C."/>
            <person name="Simmons D."/>
            <person name="Wilczek-Boney K."/>
            <person name="Hale W."/>
            <person name="Jakkamsetti A."/>
            <person name="Pham P."/>
            <person name="Ruth R."/>
            <person name="San Lucas F."/>
            <person name="Warren J."/>
            <person name="Zhang J."/>
            <person name="Zhao Z."/>
            <person name="Zhou C."/>
            <person name="Zhu D."/>
            <person name="Lee S."/>
            <person name="Bess C."/>
            <person name="Blankenburg K."/>
            <person name="Forbes L."/>
            <person name="Fu Q."/>
            <person name="Gubbala S."/>
            <person name="Hirani K."/>
            <person name="Jayaseelan J.C."/>
            <person name="Lara F."/>
            <person name="Munidasa M."/>
            <person name="Palculict T."/>
            <person name="Patil S."/>
            <person name="Pu L.-L."/>
            <person name="Saada N."/>
            <person name="Tang L."/>
            <person name="Weissenberger G."/>
            <person name="Zhu Y."/>
            <person name="Hemphill L."/>
            <person name="Shang Y."/>
            <person name="Youmans B."/>
            <person name="Ayvaz T."/>
            <person name="Ross M."/>
            <person name="Santibanez J."/>
            <person name="Aqrawi P."/>
            <person name="Gross S."/>
            <person name="Joshi V."/>
            <person name="Fowler G."/>
            <person name="Nazareth L."/>
            <person name="Reid J."/>
            <person name="Worley K."/>
            <person name="Petrosino J."/>
            <person name="Highlander S."/>
            <person name="Gibbs R."/>
        </authorList>
    </citation>
    <scope>NUCLEOTIDE SEQUENCE [LARGE SCALE GENOMIC DNA]</scope>
    <source>
        <strain evidence="9 10">ATCC 23263</strain>
    </source>
</reference>
<dbReference type="PANTHER" id="PTHR36838">
    <property type="entry name" value="AUXIN EFFLUX CARRIER FAMILY PROTEIN"/>
    <property type="match status" value="1"/>
</dbReference>
<evidence type="ECO:0000256" key="7">
    <source>
        <dbReference type="ARBA" id="ARBA00023136"/>
    </source>
</evidence>
<evidence type="ECO:0000256" key="8">
    <source>
        <dbReference type="SAM" id="Phobius"/>
    </source>
</evidence>
<dbReference type="InterPro" id="IPR004776">
    <property type="entry name" value="Mem_transp_PIN-like"/>
</dbReference>
<evidence type="ECO:0000256" key="5">
    <source>
        <dbReference type="ARBA" id="ARBA00022692"/>
    </source>
</evidence>
<accession>E6MET1</accession>
<comment type="caution">
    <text evidence="9">The sequence shown here is derived from an EMBL/GenBank/DDBJ whole genome shotgun (WGS) entry which is preliminary data.</text>
</comment>
<comment type="subcellular location">
    <subcellularLocation>
        <location evidence="1">Cell membrane</location>
        <topology evidence="1">Multi-pass membrane protein</topology>
    </subcellularLocation>
</comment>
<dbReference type="PANTHER" id="PTHR36838:SF1">
    <property type="entry name" value="SLR1864 PROTEIN"/>
    <property type="match status" value="1"/>
</dbReference>
<dbReference type="OrthoDB" id="9798064at2"/>
<dbReference type="InterPro" id="IPR038770">
    <property type="entry name" value="Na+/solute_symporter_sf"/>
</dbReference>
<feature type="transmembrane region" description="Helical" evidence="8">
    <location>
        <begin position="66"/>
        <end position="87"/>
    </location>
</feature>
<evidence type="ECO:0000256" key="1">
    <source>
        <dbReference type="ARBA" id="ARBA00004651"/>
    </source>
</evidence>
<organism evidence="9 10">
    <name type="scientific">Pseudoramibacter alactolyticus ATCC 23263</name>
    <dbReference type="NCBI Taxonomy" id="887929"/>
    <lineage>
        <taxon>Bacteria</taxon>
        <taxon>Bacillati</taxon>
        <taxon>Bacillota</taxon>
        <taxon>Clostridia</taxon>
        <taxon>Eubacteriales</taxon>
        <taxon>Eubacteriaceae</taxon>
        <taxon>Pseudoramibacter</taxon>
    </lineage>
</organism>
<keyword evidence="10" id="KW-1185">Reference proteome</keyword>
<keyword evidence="7 8" id="KW-0472">Membrane</keyword>
<evidence type="ECO:0000256" key="3">
    <source>
        <dbReference type="ARBA" id="ARBA00022448"/>
    </source>
</evidence>
<evidence type="ECO:0000313" key="9">
    <source>
        <dbReference type="EMBL" id="EFV02408.1"/>
    </source>
</evidence>
<feature type="transmembrane region" description="Helical" evidence="8">
    <location>
        <begin position="285"/>
        <end position="306"/>
    </location>
</feature>
<gene>
    <name evidence="9" type="ORF">HMP0721_0503</name>
</gene>
<dbReference type="HOGENOM" id="CLU_056175_1_0_9"/>
<feature type="transmembrane region" description="Helical" evidence="8">
    <location>
        <begin position="156"/>
        <end position="174"/>
    </location>
</feature>
<feature type="transmembrane region" description="Helical" evidence="8">
    <location>
        <begin position="6"/>
        <end position="24"/>
    </location>
</feature>
<keyword evidence="3" id="KW-0813">Transport</keyword>
<keyword evidence="6 8" id="KW-1133">Transmembrane helix</keyword>
<dbReference type="GO" id="GO:0005886">
    <property type="term" value="C:plasma membrane"/>
    <property type="evidence" value="ECO:0007669"/>
    <property type="project" value="UniProtKB-SubCell"/>
</dbReference>
<keyword evidence="5 8" id="KW-0812">Transmembrane</keyword>
<dbReference type="RefSeq" id="WP_006597922.1">
    <property type="nucleotide sequence ID" value="NZ_GL622359.1"/>
</dbReference>
<evidence type="ECO:0000256" key="6">
    <source>
        <dbReference type="ARBA" id="ARBA00022989"/>
    </source>
</evidence>
<dbReference type="Gene3D" id="1.20.1530.20">
    <property type="match status" value="1"/>
</dbReference>
<sequence length="307" mass="33920">MIALLLFKQIFVLFLMMGMGCAIVKSRFLKSDDSKILSTVCLYLVVPCMQIKAFQVHYTNTVRNGFLLALTAAVLIHILLFAITYAFKRPLHLTDEETGSILYSNAGNLIVPLVTAILGTSWVIYASAFMFVQGILLWSHGKAIMQRQKNFNLLQILGNINIAATLLGAALFFCRIKLTGIIANTISGVAAMIGPISMIAIGMILANVQWGKLFTNRRIYWIVALKMIVLPTIILLILKYTPLHTLLPQGRMILLVSLLAVIAPSGATIPQMAQLYSRNADYASSLNVITTLICIVTMPLLTLLYLW</sequence>
<dbReference type="eggNOG" id="COG0679">
    <property type="taxonomic scope" value="Bacteria"/>
</dbReference>
<evidence type="ECO:0000256" key="4">
    <source>
        <dbReference type="ARBA" id="ARBA00022475"/>
    </source>
</evidence>
<keyword evidence="4" id="KW-1003">Cell membrane</keyword>
<dbReference type="Pfam" id="PF03547">
    <property type="entry name" value="Mem_trans"/>
    <property type="match status" value="2"/>
</dbReference>
<dbReference type="AlphaFoldDB" id="E6MET1"/>
<name>E6MET1_9FIRM</name>
<proteinExistence type="inferred from homology"/>
<dbReference type="STRING" id="887929.HMP0721_0503"/>
<dbReference type="EMBL" id="AEQN01000008">
    <property type="protein sequence ID" value="EFV02408.1"/>
    <property type="molecule type" value="Genomic_DNA"/>
</dbReference>
<feature type="transmembrane region" description="Helical" evidence="8">
    <location>
        <begin position="181"/>
        <end position="206"/>
    </location>
</feature>
<feature type="transmembrane region" description="Helical" evidence="8">
    <location>
        <begin position="218"/>
        <end position="240"/>
    </location>
</feature>
<comment type="similarity">
    <text evidence="2">Belongs to the auxin efflux carrier (TC 2.A.69) family.</text>
</comment>
<evidence type="ECO:0000313" key="10">
    <source>
        <dbReference type="Proteomes" id="UP000004754"/>
    </source>
</evidence>
<feature type="transmembrane region" description="Helical" evidence="8">
    <location>
        <begin position="108"/>
        <end position="136"/>
    </location>
</feature>
<feature type="transmembrane region" description="Helical" evidence="8">
    <location>
        <begin position="252"/>
        <end position="273"/>
    </location>
</feature>
<dbReference type="Proteomes" id="UP000004754">
    <property type="component" value="Unassembled WGS sequence"/>
</dbReference>
<evidence type="ECO:0000256" key="2">
    <source>
        <dbReference type="ARBA" id="ARBA00010145"/>
    </source>
</evidence>